<evidence type="ECO:0000256" key="5">
    <source>
        <dbReference type="ARBA" id="ARBA00023136"/>
    </source>
</evidence>
<evidence type="ECO:0000256" key="4">
    <source>
        <dbReference type="ARBA" id="ARBA00022989"/>
    </source>
</evidence>
<dbReference type="RefSeq" id="WP_192148989.1">
    <property type="nucleotide sequence ID" value="NZ_JACYXI010000009.1"/>
</dbReference>
<evidence type="ECO:0000313" key="10">
    <source>
        <dbReference type="EMBL" id="MBD8892876.1"/>
    </source>
</evidence>
<feature type="transmembrane region" description="Helical" evidence="8">
    <location>
        <begin position="436"/>
        <end position="461"/>
    </location>
</feature>
<organism evidence="10 11">
    <name type="scientific">Roseibium litorale</name>
    <dbReference type="NCBI Taxonomy" id="2803841"/>
    <lineage>
        <taxon>Bacteria</taxon>
        <taxon>Pseudomonadati</taxon>
        <taxon>Pseudomonadota</taxon>
        <taxon>Alphaproteobacteria</taxon>
        <taxon>Hyphomicrobiales</taxon>
        <taxon>Stappiaceae</taxon>
        <taxon>Roseibium</taxon>
    </lineage>
</organism>
<protein>
    <submittedName>
        <fullName evidence="10">Succinoglycan transporter</fullName>
    </submittedName>
</protein>
<dbReference type="Proteomes" id="UP000632063">
    <property type="component" value="Unassembled WGS sequence"/>
</dbReference>
<evidence type="ECO:0000259" key="9">
    <source>
        <dbReference type="Pfam" id="PF02706"/>
    </source>
</evidence>
<keyword evidence="3 8" id="KW-0812">Transmembrane</keyword>
<evidence type="ECO:0000256" key="8">
    <source>
        <dbReference type="SAM" id="Phobius"/>
    </source>
</evidence>
<evidence type="ECO:0000256" key="1">
    <source>
        <dbReference type="ARBA" id="ARBA00004651"/>
    </source>
</evidence>
<feature type="domain" description="Polysaccharide chain length determinant N-terminal" evidence="9">
    <location>
        <begin position="15"/>
        <end position="107"/>
    </location>
</feature>
<evidence type="ECO:0000256" key="2">
    <source>
        <dbReference type="ARBA" id="ARBA00022475"/>
    </source>
</evidence>
<comment type="caution">
    <text evidence="10">The sequence shown here is derived from an EMBL/GenBank/DDBJ whole genome shotgun (WGS) entry which is preliminary data.</text>
</comment>
<feature type="transmembrane region" description="Helical" evidence="8">
    <location>
        <begin position="30"/>
        <end position="49"/>
    </location>
</feature>
<comment type="subcellular location">
    <subcellularLocation>
        <location evidence="1">Cell membrane</location>
        <topology evidence="1">Multi-pass membrane protein</topology>
    </subcellularLocation>
</comment>
<feature type="compositionally biased region" description="Acidic residues" evidence="7">
    <location>
        <begin position="551"/>
        <end position="564"/>
    </location>
</feature>
<keyword evidence="2" id="KW-1003">Cell membrane</keyword>
<dbReference type="EMBL" id="JACYXI010000009">
    <property type="protein sequence ID" value="MBD8892876.1"/>
    <property type="molecule type" value="Genomic_DNA"/>
</dbReference>
<keyword evidence="5 8" id="KW-0472">Membrane</keyword>
<dbReference type="InterPro" id="IPR050445">
    <property type="entry name" value="Bact_polysacc_biosynth/exp"/>
</dbReference>
<keyword evidence="4 8" id="KW-1133">Transmembrane helix</keyword>
<reference evidence="10 11" key="2">
    <citation type="journal article" date="2021" name="Int. J. Syst. Evol. Microbiol.">
        <title>Roseibium litorale sp. nov., isolated from a tidal flat sediment and proposal for the reclassification of Labrenzia polysiphoniae as Roseibium polysiphoniae comb. nov.</title>
        <authorList>
            <person name="Liu Y."/>
            <person name="Pei T."/>
            <person name="Du J."/>
            <person name="Chao M."/>
            <person name="Deng M.R."/>
            <person name="Zhu H."/>
        </authorList>
    </citation>
    <scope>NUCLEOTIDE SEQUENCE [LARGE SCALE GENOMIC DNA]</scope>
    <source>
        <strain evidence="10 11">4C16A</strain>
    </source>
</reference>
<dbReference type="InterPro" id="IPR027417">
    <property type="entry name" value="P-loop_NTPase"/>
</dbReference>
<name>A0ABR9CPW1_9HYPH</name>
<evidence type="ECO:0000256" key="3">
    <source>
        <dbReference type="ARBA" id="ARBA00022692"/>
    </source>
</evidence>
<keyword evidence="11" id="KW-1185">Reference proteome</keyword>
<evidence type="ECO:0000256" key="7">
    <source>
        <dbReference type="SAM" id="MobiDB-lite"/>
    </source>
</evidence>
<feature type="coiled-coil region" evidence="6">
    <location>
        <begin position="211"/>
        <end position="402"/>
    </location>
</feature>
<reference evidence="11" key="1">
    <citation type="submission" date="2020-09" db="EMBL/GenBank/DDBJ databases">
        <title>The genome sequence of strain Labrenzia suaedae 4C16A.</title>
        <authorList>
            <person name="Liu Y."/>
        </authorList>
    </citation>
    <scope>NUCLEOTIDE SEQUENCE [LARGE SCALE GENOMIC DNA]</scope>
    <source>
        <strain evidence="11">4C16A</strain>
    </source>
</reference>
<evidence type="ECO:0000256" key="6">
    <source>
        <dbReference type="SAM" id="Coils"/>
    </source>
</evidence>
<feature type="region of interest" description="Disordered" evidence="7">
    <location>
        <begin position="534"/>
        <end position="564"/>
    </location>
</feature>
<dbReference type="Gene3D" id="3.40.50.300">
    <property type="entry name" value="P-loop containing nucleotide triphosphate hydrolases"/>
    <property type="match status" value="1"/>
</dbReference>
<sequence length="808" mass="88219">MTANRGPAPIDDMALDLTGLLRELRGAMRWLLPLVLLVGALAFISLQFVPSKYKGEARLLIESKESTFPGSSRGVEEERALLDNEGVASQVQLLMSGDLARRVAKKLDLASIPEFKASGSGSLLSSALVMLGVMPDQSRNSVEERVLKVYFKNLDVYRLEGSRVIAVEYSSEDPELAAQVANTILDEYIILQSSAKRKTNEVATTALEPQIEALRQDVQAARKAVEDFRAHADLLMGNDNLTLNQQQLSEISTEYSRAQANKAEAEAKAQLIRELLRSGGALESASDVLNSPLIQRLREREAQVQSNIAELSITLLPNHPQLKALQSQLADYKRLIRDEARKVLVGLESDAKVSSQQAAALKNRLDELKAAAARSNADQVRLSELEREANSKARQLDQMISSFRDADTRLKAQVLPADARIISRASVPIEPYAPKILVITIIAIVVTFVLGCAFIIMRAFLSGAVLYPVEDTRSEEARSEPEMPVQMPRMAPSPYGYDLRSGVSMSASYDYRDAPAGKVDELDEELTDELDDHIDQADLPPVGEEPRAAAVEEEEPGEEDIDDGEAAEAVVAPVLEAPRVARPLTRNLERSVRRRQIAADAQERAAAAAGAEALSDDLARQIQEAPEGRIVVLSIDEPERSQKRAFELARRSADQGRTTLLMEVFPDQEEADAAPGFSDIVAGTAQFSKVIYRDAGSNAHIIETGTVRITDEMAANSRFEQTLDVIAETYDTVVIDLGPIDGSQASANILRDADAVLLMSADLDHMAELKSAARLLSHNTGARVLIQPEYRGRLRRRPGPKGDGGQAA</sequence>
<dbReference type="Pfam" id="PF02706">
    <property type="entry name" value="Wzz"/>
    <property type="match status" value="1"/>
</dbReference>
<proteinExistence type="predicted"/>
<accession>A0ABR9CPW1</accession>
<gene>
    <name evidence="10" type="ORF">IG616_15140</name>
</gene>
<dbReference type="PANTHER" id="PTHR32309">
    <property type="entry name" value="TYROSINE-PROTEIN KINASE"/>
    <property type="match status" value="1"/>
</dbReference>
<evidence type="ECO:0000313" key="11">
    <source>
        <dbReference type="Proteomes" id="UP000632063"/>
    </source>
</evidence>
<keyword evidence="6" id="KW-0175">Coiled coil</keyword>
<dbReference type="SUPFAM" id="SSF52540">
    <property type="entry name" value="P-loop containing nucleoside triphosphate hydrolases"/>
    <property type="match status" value="1"/>
</dbReference>
<dbReference type="InterPro" id="IPR003856">
    <property type="entry name" value="LPS_length_determ_N"/>
</dbReference>
<dbReference type="PANTHER" id="PTHR32309:SF13">
    <property type="entry name" value="FERRIC ENTEROBACTIN TRANSPORT PROTEIN FEPE"/>
    <property type="match status" value="1"/>
</dbReference>